<proteinExistence type="predicted"/>
<dbReference type="RefSeq" id="WP_289561085.1">
    <property type="nucleotide sequence ID" value="NZ_JAUDEN010000033.1"/>
</dbReference>
<dbReference type="SUPFAM" id="SSF51230">
    <property type="entry name" value="Single hybrid motif"/>
    <property type="match status" value="1"/>
</dbReference>
<dbReference type="EMBL" id="JAUDEN010000033">
    <property type="protein sequence ID" value="MDM8326214.1"/>
    <property type="molecule type" value="Genomic_DNA"/>
</dbReference>
<organism evidence="1 2">
    <name type="scientific">Bacteroides gallinaceum</name>
    <dbReference type="NCBI Taxonomy" id="1462571"/>
    <lineage>
        <taxon>Bacteria</taxon>
        <taxon>Pseudomonadati</taxon>
        <taxon>Bacteroidota</taxon>
        <taxon>Bacteroidia</taxon>
        <taxon>Bacteroidales</taxon>
        <taxon>Bacteroidaceae</taxon>
        <taxon>Bacteroides</taxon>
    </lineage>
</organism>
<accession>A0ABT7VIS9</accession>
<dbReference type="PANTHER" id="PTHR30469:SF15">
    <property type="entry name" value="HLYD FAMILY OF SECRETION PROTEINS"/>
    <property type="match status" value="1"/>
</dbReference>
<gene>
    <name evidence="1" type="ORF">QUW60_13425</name>
</gene>
<comment type="caution">
    <text evidence="1">The sequence shown here is derived from an EMBL/GenBank/DDBJ whole genome shotgun (WGS) entry which is preliminary data.</text>
</comment>
<evidence type="ECO:0000313" key="2">
    <source>
        <dbReference type="Proteomes" id="UP001169458"/>
    </source>
</evidence>
<evidence type="ECO:0008006" key="3">
    <source>
        <dbReference type="Google" id="ProtNLM"/>
    </source>
</evidence>
<dbReference type="InterPro" id="IPR011053">
    <property type="entry name" value="Single_hybrid_motif"/>
</dbReference>
<sequence>MKIKNLVLLIAFCLVSCNNQTEKDDPVSMPAVAVTLTHVVYGNISSDIVLSATTAYLSKSVVAAPIAGYIIKTYVQAGDKVKSGEPLYELESKEQHTLSSAGMPPITVCAGQDGILLDVFRQKGDYVPEGTELCTLADSGSLVFLLNVPYEFSGFVAPGAVCTLELSDETHLRATVGGPLASMDTFSQTQPVVAHADVSFLPEGMHAKAVIRTDEKGLHMLLPKGAVQSDESLSSHWVMKLLSDSMAVRVPVKTGDSRNGSIEVEGPLSPDDRIVLTGGYALPDSSKIIVSHE</sequence>
<keyword evidence="2" id="KW-1185">Reference proteome</keyword>
<dbReference type="CDD" id="cd06850">
    <property type="entry name" value="biotinyl_domain"/>
    <property type="match status" value="1"/>
</dbReference>
<dbReference type="Proteomes" id="UP001169458">
    <property type="component" value="Unassembled WGS sequence"/>
</dbReference>
<dbReference type="Gene3D" id="2.40.420.20">
    <property type="match status" value="1"/>
</dbReference>
<reference evidence="2" key="1">
    <citation type="submission" date="2023-07" db="EMBL/GenBank/DDBJ databases">
        <title>Identification and characterization of horizontal gene transfer across gut microbiota members of farm animals based on homology search.</title>
        <authorList>
            <person name="Schwarzerova J."/>
            <person name="Nykrynova M."/>
            <person name="Jureckova K."/>
            <person name="Cejkova D."/>
            <person name="Rychlik I."/>
        </authorList>
    </citation>
    <scope>NUCLEOTIDE SEQUENCE [LARGE SCALE GENOMIC DNA]</scope>
    <source>
        <strain evidence="2">109_WCHN</strain>
    </source>
</reference>
<evidence type="ECO:0000313" key="1">
    <source>
        <dbReference type="EMBL" id="MDM8326214.1"/>
    </source>
</evidence>
<dbReference type="Gene3D" id="2.40.50.100">
    <property type="match status" value="1"/>
</dbReference>
<name>A0ABT7VIS9_9BACE</name>
<dbReference type="PANTHER" id="PTHR30469">
    <property type="entry name" value="MULTIDRUG RESISTANCE PROTEIN MDTA"/>
    <property type="match status" value="1"/>
</dbReference>
<protein>
    <recommendedName>
        <fullName evidence="3">HlyD family efflux transporter periplasmic adaptor subunit</fullName>
    </recommendedName>
</protein>